<dbReference type="GO" id="GO:0005737">
    <property type="term" value="C:cytoplasm"/>
    <property type="evidence" value="ECO:0007669"/>
    <property type="project" value="TreeGrafter"/>
</dbReference>
<feature type="domain" description="25S rRNA (uridine-N(3))-methyltransferase BMT5-like" evidence="2">
    <location>
        <begin position="67"/>
        <end position="313"/>
    </location>
</feature>
<reference evidence="3 4" key="1">
    <citation type="submission" date="2014-02" db="EMBL/GenBank/DDBJ databases">
        <title>Transposable element dynamics among asymbiotic and ectomycorrhizal Amanita fungi.</title>
        <authorList>
            <consortium name="DOE Joint Genome Institute"/>
            <person name="Hess J."/>
            <person name="Skrede I."/>
            <person name="Wolfe B."/>
            <person name="LaButti K."/>
            <person name="Ohm R.A."/>
            <person name="Grigoriev I.V."/>
            <person name="Pringle A."/>
        </authorList>
    </citation>
    <scope>NUCLEOTIDE SEQUENCE [LARGE SCALE GENOMIC DNA]</scope>
    <source>
        <strain evidence="3 4">SKay4041</strain>
    </source>
</reference>
<dbReference type="PANTHER" id="PTHR11538">
    <property type="entry name" value="PHENYLALANYL-TRNA SYNTHETASE"/>
    <property type="match status" value="1"/>
</dbReference>
<dbReference type="GO" id="GO:0070042">
    <property type="term" value="F:rRNA (uridine-N3-)-methyltransferase activity"/>
    <property type="evidence" value="ECO:0007669"/>
    <property type="project" value="InterPro"/>
</dbReference>
<gene>
    <name evidence="3" type="ORF">AMATHDRAFT_149970</name>
</gene>
<dbReference type="OrthoDB" id="273345at2759"/>
<dbReference type="EMBL" id="KZ302064">
    <property type="protein sequence ID" value="PFH48391.1"/>
    <property type="molecule type" value="Genomic_DNA"/>
</dbReference>
<proteinExistence type="predicted"/>
<protein>
    <recommendedName>
        <fullName evidence="2">25S rRNA (uridine-N(3))-methyltransferase BMT5-like domain-containing protein</fullName>
    </recommendedName>
</protein>
<dbReference type="Proteomes" id="UP000242287">
    <property type="component" value="Unassembled WGS sequence"/>
</dbReference>
<evidence type="ECO:0000256" key="1">
    <source>
        <dbReference type="SAM" id="MobiDB-lite"/>
    </source>
</evidence>
<feature type="region of interest" description="Disordered" evidence="1">
    <location>
        <begin position="204"/>
        <end position="231"/>
    </location>
</feature>
<keyword evidence="4" id="KW-1185">Reference proteome</keyword>
<evidence type="ECO:0000259" key="2">
    <source>
        <dbReference type="Pfam" id="PF10354"/>
    </source>
</evidence>
<dbReference type="InterPro" id="IPR019446">
    <property type="entry name" value="BMT5-like"/>
</dbReference>
<dbReference type="STRING" id="703135.A0A2A9NJC9"/>
<accession>A0A2A9NJC9</accession>
<evidence type="ECO:0000313" key="4">
    <source>
        <dbReference type="Proteomes" id="UP000242287"/>
    </source>
</evidence>
<dbReference type="GO" id="GO:0070475">
    <property type="term" value="P:rRNA base methylation"/>
    <property type="evidence" value="ECO:0007669"/>
    <property type="project" value="InterPro"/>
</dbReference>
<name>A0A2A9NJC9_9AGAR</name>
<feature type="compositionally biased region" description="Low complexity" evidence="1">
    <location>
        <begin position="1"/>
        <end position="18"/>
    </location>
</feature>
<sequence>MVKATKSSLKSALQAQQQRLKEKQKAAQAAQAAEQKQRHKAKAQGKGKGKATAPRQTIPFRSTDRVLLVGEGNFSFARALMQLYQDEAAGGNGGSSRSTFMPPTNITATTYDSEVECCTKYPGAKDIIQEISAAGVEVLFDVDGTKLEKVHGLKGRKWDKVVWNFPHAGKGITDQDRNIRSNQILLLGFLRSVAYVLSTGTIPKMQPAKKRNDDDNEADSDSTDMKRGANVQNHSEAFPVLSLRSDSTEPSTNTRGTVLITLRNVLPYTLWDLPRLAKKPPALAVRNSTPNPCFIQLRSFKFIRSTWPGYEHRMTKGERAYGNGKTGEGGEDRTWEFCLADP</sequence>
<feature type="region of interest" description="Disordered" evidence="1">
    <location>
        <begin position="1"/>
        <end position="57"/>
    </location>
</feature>
<feature type="compositionally biased region" description="Basic residues" evidence="1">
    <location>
        <begin position="37"/>
        <end position="49"/>
    </location>
</feature>
<dbReference type="PANTHER" id="PTHR11538:SF26">
    <property type="entry name" value="FERREDOXIN-FOLD ANTICODON-BINDING DOMAIN-CONTAINING PROTEIN 1"/>
    <property type="match status" value="1"/>
</dbReference>
<evidence type="ECO:0000313" key="3">
    <source>
        <dbReference type="EMBL" id="PFH48391.1"/>
    </source>
</evidence>
<dbReference type="AlphaFoldDB" id="A0A2A9NJC9"/>
<dbReference type="Pfam" id="PF10354">
    <property type="entry name" value="BMT5-like"/>
    <property type="match status" value="1"/>
</dbReference>
<organism evidence="3 4">
    <name type="scientific">Amanita thiersii Skay4041</name>
    <dbReference type="NCBI Taxonomy" id="703135"/>
    <lineage>
        <taxon>Eukaryota</taxon>
        <taxon>Fungi</taxon>
        <taxon>Dikarya</taxon>
        <taxon>Basidiomycota</taxon>
        <taxon>Agaricomycotina</taxon>
        <taxon>Agaricomycetes</taxon>
        <taxon>Agaricomycetidae</taxon>
        <taxon>Agaricales</taxon>
        <taxon>Pluteineae</taxon>
        <taxon>Amanitaceae</taxon>
        <taxon>Amanita</taxon>
    </lineage>
</organism>